<comment type="caution">
    <text evidence="2">The sequence shown here is derived from an EMBL/GenBank/DDBJ whole genome shotgun (WGS) entry which is preliminary data.</text>
</comment>
<feature type="domain" description="EAL" evidence="1">
    <location>
        <begin position="9"/>
        <end position="265"/>
    </location>
</feature>
<dbReference type="PANTHER" id="PTHR33121:SF70">
    <property type="entry name" value="SIGNALING PROTEIN YKOW"/>
    <property type="match status" value="1"/>
</dbReference>
<dbReference type="SUPFAM" id="SSF141868">
    <property type="entry name" value="EAL domain-like"/>
    <property type="match status" value="1"/>
</dbReference>
<evidence type="ECO:0000313" key="2">
    <source>
        <dbReference type="EMBL" id="MEO9382500.1"/>
    </source>
</evidence>
<dbReference type="Gene3D" id="3.20.20.450">
    <property type="entry name" value="EAL domain"/>
    <property type="match status" value="1"/>
</dbReference>
<reference evidence="2 3" key="1">
    <citation type="submission" date="2024-05" db="EMBL/GenBank/DDBJ databases">
        <authorList>
            <person name="De Oliveira J.P."/>
            <person name="Noriler S.A."/>
            <person name="De Oliveira A.G."/>
            <person name="Sipoli D.S."/>
        </authorList>
    </citation>
    <scope>NUCLEOTIDE SEQUENCE [LARGE SCALE GENOMIC DNA]</scope>
    <source>
        <strain evidence="2 3">LABIM192</strain>
    </source>
</reference>
<name>A0ABV0IMM1_9NEIS</name>
<evidence type="ECO:0000313" key="3">
    <source>
        <dbReference type="Proteomes" id="UP001462502"/>
    </source>
</evidence>
<dbReference type="PANTHER" id="PTHR33121">
    <property type="entry name" value="CYCLIC DI-GMP PHOSPHODIESTERASE PDEF"/>
    <property type="match status" value="1"/>
</dbReference>
<keyword evidence="3" id="KW-1185">Reference proteome</keyword>
<protein>
    <submittedName>
        <fullName evidence="2">EAL domain-containing protein</fullName>
    </submittedName>
</protein>
<organism evidence="2 3">
    <name type="scientific">Chromobacterium phragmitis</name>
    <dbReference type="NCBI Taxonomy" id="2202141"/>
    <lineage>
        <taxon>Bacteria</taxon>
        <taxon>Pseudomonadati</taxon>
        <taxon>Pseudomonadota</taxon>
        <taxon>Betaproteobacteria</taxon>
        <taxon>Neisseriales</taxon>
        <taxon>Chromobacteriaceae</taxon>
        <taxon>Chromobacterium</taxon>
    </lineage>
</organism>
<dbReference type="InterPro" id="IPR035919">
    <property type="entry name" value="EAL_sf"/>
</dbReference>
<dbReference type="Pfam" id="PF00563">
    <property type="entry name" value="EAL"/>
    <property type="match status" value="1"/>
</dbReference>
<dbReference type="SMART" id="SM00052">
    <property type="entry name" value="EAL"/>
    <property type="match status" value="1"/>
</dbReference>
<proteinExistence type="predicted"/>
<dbReference type="InterPro" id="IPR050706">
    <property type="entry name" value="Cyclic-di-GMP_PDE-like"/>
</dbReference>
<evidence type="ECO:0000259" key="1">
    <source>
        <dbReference type="PROSITE" id="PS50883"/>
    </source>
</evidence>
<accession>A0ABV0IMM1</accession>
<dbReference type="EMBL" id="JBDXMI010000001">
    <property type="protein sequence ID" value="MEO9382500.1"/>
    <property type="molecule type" value="Genomic_DNA"/>
</dbReference>
<sequence>MIPSELVRSTPTRDTLDAALRNNEFRLHYQPQLSCSSLQLTGAEALTRWKQSPSSSKLTNPSHFIPQAEENGFIMALGDWCLQTAIQTTSAWERGSLPPHFRTAINLSVRQITPELPKRIDSLIREAGLDPWRIELEITESFLFQDLPTMTDIARQLRNLGVRVAIDDFGTGFSVLEHLRHIPATTIKIDRSFTQRMLRIERDHIIMRNLIRMIRDLGMESICEGVETAEQLKAVQDMGADHWQGFLFSPAIPAENLTLLLPSESDTHPLPQSSQGK</sequence>
<dbReference type="CDD" id="cd01948">
    <property type="entry name" value="EAL"/>
    <property type="match status" value="1"/>
</dbReference>
<dbReference type="PROSITE" id="PS50883">
    <property type="entry name" value="EAL"/>
    <property type="match status" value="1"/>
</dbReference>
<dbReference type="InterPro" id="IPR001633">
    <property type="entry name" value="EAL_dom"/>
</dbReference>
<gene>
    <name evidence="2" type="ORF">ABI908_00015</name>
</gene>
<dbReference type="RefSeq" id="WP_347937858.1">
    <property type="nucleotide sequence ID" value="NZ_JBDXMI010000001.1"/>
</dbReference>
<dbReference type="Proteomes" id="UP001462502">
    <property type="component" value="Unassembled WGS sequence"/>
</dbReference>